<dbReference type="Proteomes" id="UP000535589">
    <property type="component" value="Unassembled WGS sequence"/>
</dbReference>
<dbReference type="NCBIfam" id="TIGR03501">
    <property type="entry name" value="GlyGly_CTERM"/>
    <property type="match status" value="1"/>
</dbReference>
<dbReference type="CDD" id="cd00190">
    <property type="entry name" value="Tryp_SPc"/>
    <property type="match status" value="1"/>
</dbReference>
<dbReference type="EMBL" id="JABAIK010000014">
    <property type="protein sequence ID" value="NLS13994.1"/>
    <property type="molecule type" value="Genomic_DNA"/>
</dbReference>
<feature type="signal peptide" evidence="3">
    <location>
        <begin position="1"/>
        <end position="22"/>
    </location>
</feature>
<feature type="chain" id="PRO_5030879392" evidence="3">
    <location>
        <begin position="23"/>
        <end position="351"/>
    </location>
</feature>
<dbReference type="InterPro" id="IPR009003">
    <property type="entry name" value="Peptidase_S1_PA"/>
</dbReference>
<name>A0A7X8TSH3_9VIBR</name>
<dbReference type="PROSITE" id="PS50240">
    <property type="entry name" value="TRYPSIN_DOM"/>
    <property type="match status" value="1"/>
</dbReference>
<keyword evidence="1" id="KW-1015">Disulfide bond</keyword>
<dbReference type="InterPro" id="IPR043504">
    <property type="entry name" value="Peptidase_S1_PA_chymotrypsin"/>
</dbReference>
<evidence type="ECO:0000313" key="5">
    <source>
        <dbReference type="EMBL" id="NLS13994.1"/>
    </source>
</evidence>
<organism evidence="5 6">
    <name type="scientific">Vibrio agarilyticus</name>
    <dbReference type="NCBI Taxonomy" id="2726741"/>
    <lineage>
        <taxon>Bacteria</taxon>
        <taxon>Pseudomonadati</taxon>
        <taxon>Pseudomonadota</taxon>
        <taxon>Gammaproteobacteria</taxon>
        <taxon>Vibrionales</taxon>
        <taxon>Vibrionaceae</taxon>
        <taxon>Vibrio</taxon>
    </lineage>
</organism>
<evidence type="ECO:0000256" key="3">
    <source>
        <dbReference type="SAM" id="SignalP"/>
    </source>
</evidence>
<dbReference type="InterPro" id="IPR001314">
    <property type="entry name" value="Peptidase_S1A"/>
</dbReference>
<dbReference type="RefSeq" id="WP_168837090.1">
    <property type="nucleotide sequence ID" value="NZ_JABAIK010000014.1"/>
</dbReference>
<keyword evidence="2" id="KW-0720">Serine protease</keyword>
<dbReference type="SUPFAM" id="SSF50494">
    <property type="entry name" value="Trypsin-like serine proteases"/>
    <property type="match status" value="1"/>
</dbReference>
<keyword evidence="6" id="KW-1185">Reference proteome</keyword>
<dbReference type="PROSITE" id="PS00135">
    <property type="entry name" value="TRYPSIN_SER"/>
    <property type="match status" value="1"/>
</dbReference>
<comment type="caution">
    <text evidence="5">The sequence shown here is derived from an EMBL/GenBank/DDBJ whole genome shotgun (WGS) entry which is preliminary data.</text>
</comment>
<dbReference type="SMART" id="SM00020">
    <property type="entry name" value="Tryp_SPc"/>
    <property type="match status" value="1"/>
</dbReference>
<dbReference type="InterPro" id="IPR020008">
    <property type="entry name" value="GlyGly_CTERM"/>
</dbReference>
<dbReference type="InterPro" id="IPR018114">
    <property type="entry name" value="TRYPSIN_HIS"/>
</dbReference>
<evidence type="ECO:0000256" key="1">
    <source>
        <dbReference type="ARBA" id="ARBA00023157"/>
    </source>
</evidence>
<accession>A0A7X8TSH3</accession>
<evidence type="ECO:0000313" key="6">
    <source>
        <dbReference type="Proteomes" id="UP000535589"/>
    </source>
</evidence>
<gene>
    <name evidence="5" type="ORF">HGP28_13960</name>
</gene>
<dbReference type="GO" id="GO:0006508">
    <property type="term" value="P:proteolysis"/>
    <property type="evidence" value="ECO:0007669"/>
    <property type="project" value="UniProtKB-KW"/>
</dbReference>
<dbReference type="Gene3D" id="2.40.10.10">
    <property type="entry name" value="Trypsin-like serine proteases"/>
    <property type="match status" value="1"/>
</dbReference>
<evidence type="ECO:0000259" key="4">
    <source>
        <dbReference type="PROSITE" id="PS50240"/>
    </source>
</evidence>
<sequence>MRTHLSHTTLGLLLVLSASLHANETTIAPRIYNGDRVDVRQWPALAAIYYDTTHYNGFYGLYCSATVLDANYVLTAAHCLYDGKALATSRLVYTSIAPQMGDESEFVANPEQAIRAAAFYVHPDFVNSSDYQGRAWPNDIAIIRLDQPLSLPAQAYLPLASSADTYYYQKAGQEFVALGYGLTEKQTSGQLLKITLNYVANTDCELPAESTQICTSGQYNPTTQVNNTTCDGDSGGPLYWHNGSEYVQVGITSFGWNGCSVTFSDHTAVFTKIDQYLPWIERVKNDREAPALVVTQAMRDNMVLDDANSRDEANQALSTTSSGGNISIWGLGVLLCCAIRRRKKDRFSLLR</sequence>
<dbReference type="InterPro" id="IPR051487">
    <property type="entry name" value="Ser/Thr_Proteases_Immune/Dev"/>
</dbReference>
<dbReference type="PANTHER" id="PTHR24256">
    <property type="entry name" value="TRYPTASE-RELATED"/>
    <property type="match status" value="1"/>
</dbReference>
<dbReference type="PROSITE" id="PS00134">
    <property type="entry name" value="TRYPSIN_HIS"/>
    <property type="match status" value="1"/>
</dbReference>
<keyword evidence="2" id="KW-0378">Hydrolase</keyword>
<keyword evidence="3" id="KW-0732">Signal</keyword>
<dbReference type="AlphaFoldDB" id="A0A7X8TSH3"/>
<dbReference type="GO" id="GO:0004252">
    <property type="term" value="F:serine-type endopeptidase activity"/>
    <property type="evidence" value="ECO:0007669"/>
    <property type="project" value="InterPro"/>
</dbReference>
<dbReference type="InterPro" id="IPR033116">
    <property type="entry name" value="TRYPSIN_SER"/>
</dbReference>
<proteinExistence type="predicted"/>
<dbReference type="InterPro" id="IPR001254">
    <property type="entry name" value="Trypsin_dom"/>
</dbReference>
<keyword evidence="2 5" id="KW-0645">Protease</keyword>
<dbReference type="PRINTS" id="PR00722">
    <property type="entry name" value="CHYMOTRYPSIN"/>
</dbReference>
<protein>
    <submittedName>
        <fullName evidence="5">Trypsin-like serine protease</fullName>
    </submittedName>
</protein>
<dbReference type="Pfam" id="PF00089">
    <property type="entry name" value="Trypsin"/>
    <property type="match status" value="1"/>
</dbReference>
<feature type="domain" description="Peptidase S1" evidence="4">
    <location>
        <begin position="31"/>
        <end position="285"/>
    </location>
</feature>
<reference evidence="5 6" key="1">
    <citation type="submission" date="2020-04" db="EMBL/GenBank/DDBJ databases">
        <title>Vibrio sp. SM6, a novel species isolated from seawater.</title>
        <authorList>
            <person name="Wang X."/>
        </authorList>
    </citation>
    <scope>NUCLEOTIDE SEQUENCE [LARGE SCALE GENOMIC DNA]</scope>
    <source>
        <strain evidence="5 6">SM6</strain>
    </source>
</reference>
<evidence type="ECO:0000256" key="2">
    <source>
        <dbReference type="RuleBase" id="RU363034"/>
    </source>
</evidence>